<keyword evidence="1" id="KW-0732">Signal</keyword>
<name>A0A1T4RQS5_9HYPH</name>
<evidence type="ECO:0000313" key="2">
    <source>
        <dbReference type="EMBL" id="SKA18314.1"/>
    </source>
</evidence>
<evidence type="ECO:0008006" key="4">
    <source>
        <dbReference type="Google" id="ProtNLM"/>
    </source>
</evidence>
<feature type="signal peptide" evidence="1">
    <location>
        <begin position="1"/>
        <end position="23"/>
    </location>
</feature>
<dbReference type="OrthoDB" id="7630100at2"/>
<organism evidence="2 3">
    <name type="scientific">Consotaella salsifontis</name>
    <dbReference type="NCBI Taxonomy" id="1365950"/>
    <lineage>
        <taxon>Bacteria</taxon>
        <taxon>Pseudomonadati</taxon>
        <taxon>Pseudomonadota</taxon>
        <taxon>Alphaproteobacteria</taxon>
        <taxon>Hyphomicrobiales</taxon>
        <taxon>Aurantimonadaceae</taxon>
        <taxon>Consotaella</taxon>
    </lineage>
</organism>
<dbReference type="EMBL" id="FUXL01000007">
    <property type="protein sequence ID" value="SKA18314.1"/>
    <property type="molecule type" value="Genomic_DNA"/>
</dbReference>
<dbReference type="STRING" id="1365950.SAMN05428963_107182"/>
<sequence length="272" mass="28684">MVRTTTLSILLAAAILQAPAARAESTVYSTRYSFSLIGFRVGEAKFETTAGGETFDVKGTLSSAGLADLFAPTEGTATSAGSAAASGELFPTSFTVAYKSGKKSWSSKVKLDHGRAVSVEATPNPSRGKKKFVPVAPEDLKIVADPLSGLMIPAASDPDAICRRTIPYFDGWQRFDLELSPSGRHDFKTDGFSGEAIGCTVRLKAVSGINRASKQLKFLEKSAIDIWFAPIGTTGLYAPVYLKAPTEIGPLTMKAATFAKPIGPQDSAKAGH</sequence>
<accession>A0A1T4RQS5</accession>
<reference evidence="2 3" key="1">
    <citation type="submission" date="2017-02" db="EMBL/GenBank/DDBJ databases">
        <authorList>
            <person name="Peterson S.W."/>
        </authorList>
    </citation>
    <scope>NUCLEOTIDE SEQUENCE [LARGE SCALE GENOMIC DNA]</scope>
    <source>
        <strain evidence="2 3">USBA 369</strain>
    </source>
</reference>
<dbReference type="RefSeq" id="WP_078708673.1">
    <property type="nucleotide sequence ID" value="NZ_FUXL01000007.1"/>
</dbReference>
<keyword evidence="3" id="KW-1185">Reference proteome</keyword>
<dbReference type="Proteomes" id="UP000190135">
    <property type="component" value="Unassembled WGS sequence"/>
</dbReference>
<evidence type="ECO:0000313" key="3">
    <source>
        <dbReference type="Proteomes" id="UP000190135"/>
    </source>
</evidence>
<feature type="chain" id="PRO_5012639933" description="DUF3108 domain-containing protein" evidence="1">
    <location>
        <begin position="24"/>
        <end position="272"/>
    </location>
</feature>
<gene>
    <name evidence="2" type="ORF">SAMN05428963_107182</name>
</gene>
<proteinExistence type="predicted"/>
<dbReference type="AlphaFoldDB" id="A0A1T4RQS5"/>
<dbReference type="InterPro" id="IPR021457">
    <property type="entry name" value="DUF3108"/>
</dbReference>
<dbReference type="Pfam" id="PF11306">
    <property type="entry name" value="DUF3108"/>
    <property type="match status" value="1"/>
</dbReference>
<evidence type="ECO:0000256" key="1">
    <source>
        <dbReference type="SAM" id="SignalP"/>
    </source>
</evidence>
<protein>
    <recommendedName>
        <fullName evidence="4">DUF3108 domain-containing protein</fullName>
    </recommendedName>
</protein>